<organism evidence="2 3">
    <name type="scientific">Rubrivivax gelatinosus</name>
    <name type="common">Rhodocyclus gelatinosus</name>
    <name type="synonym">Rhodopseudomonas gelatinosa</name>
    <dbReference type="NCBI Taxonomy" id="28068"/>
    <lineage>
        <taxon>Bacteria</taxon>
        <taxon>Pseudomonadati</taxon>
        <taxon>Pseudomonadota</taxon>
        <taxon>Betaproteobacteria</taxon>
        <taxon>Burkholderiales</taxon>
        <taxon>Sphaerotilaceae</taxon>
        <taxon>Rubrivivax</taxon>
    </lineage>
</organism>
<evidence type="ECO:0000313" key="3">
    <source>
        <dbReference type="Proteomes" id="UP001041814"/>
    </source>
</evidence>
<dbReference type="InterPro" id="IPR007345">
    <property type="entry name" value="Polysacch_pyruvyl_Trfase"/>
</dbReference>
<evidence type="ECO:0000259" key="1">
    <source>
        <dbReference type="Pfam" id="PF04230"/>
    </source>
</evidence>
<dbReference type="EMBL" id="NRRU01000051">
    <property type="protein sequence ID" value="MBK1713946.1"/>
    <property type="molecule type" value="Genomic_DNA"/>
</dbReference>
<accession>A0ABS1DV93</accession>
<name>A0ABS1DV93_RUBGE</name>
<dbReference type="Pfam" id="PF04230">
    <property type="entry name" value="PS_pyruv_trans"/>
    <property type="match status" value="1"/>
</dbReference>
<keyword evidence="3" id="KW-1185">Reference proteome</keyword>
<sequence length="354" mass="39354">MPNILFSTTRQWNPGDEFILMGCLNALRAAGLDFNPVIFNRNPQIRRAKRIDPVALLQRAFGEGRRQAFLDNSFKDSMSLDWIDLVVFAGSPEWRGRRLAPLYDAIARAGTPTAFLGLGTVKPFRFDHEHFSEAETTVLKAARLIACRDPLTTASLAPLPVRQMICPALLAAPHERQRDSVRRIALIYGHPLAARHNNVAEATHAFLVALYRKLIERLGAQHEFEFVAHYVDELPLFERDFPGATIRYSYDAADYVRIYDRYDLVVGHRVHGVGLSASLGAPGLCVGHDRRGDTARGFGAEMIEVGADVDTVVERVRAAIDEVAGRSAALLERKAQLRRDYVEALTAAGITRLG</sequence>
<comment type="caution">
    <text evidence="2">The sequence shown here is derived from an EMBL/GenBank/DDBJ whole genome shotgun (WGS) entry which is preliminary data.</text>
</comment>
<proteinExistence type="predicted"/>
<dbReference type="RefSeq" id="WP_200228124.1">
    <property type="nucleotide sequence ID" value="NZ_NRRT01000015.1"/>
</dbReference>
<reference evidence="2" key="2">
    <citation type="journal article" date="2020" name="Microorganisms">
        <title>Osmotic Adaptation and Compatible Solute Biosynthesis of Phototrophic Bacteria as Revealed from Genome Analyses.</title>
        <authorList>
            <person name="Imhoff J.F."/>
            <person name="Rahn T."/>
            <person name="Kunzel S."/>
            <person name="Keller A."/>
            <person name="Neulinger S.C."/>
        </authorList>
    </citation>
    <scope>NUCLEOTIDE SEQUENCE</scope>
    <source>
        <strain evidence="2">IM 151</strain>
    </source>
</reference>
<protein>
    <recommendedName>
        <fullName evidence="1">Polysaccharide pyruvyl transferase domain-containing protein</fullName>
    </recommendedName>
</protein>
<reference evidence="2" key="1">
    <citation type="submission" date="2017-08" db="EMBL/GenBank/DDBJ databases">
        <authorList>
            <person name="Imhoff J.F."/>
            <person name="Rahn T."/>
            <person name="Kuenzel S."/>
            <person name="Neulinger S.C."/>
        </authorList>
    </citation>
    <scope>NUCLEOTIDE SEQUENCE</scope>
    <source>
        <strain evidence="2">IM 151</strain>
    </source>
</reference>
<gene>
    <name evidence="2" type="ORF">CKO43_14285</name>
</gene>
<dbReference type="Proteomes" id="UP001041814">
    <property type="component" value="Unassembled WGS sequence"/>
</dbReference>
<feature type="domain" description="Polysaccharide pyruvyl transferase" evidence="1">
    <location>
        <begin position="13"/>
        <end position="289"/>
    </location>
</feature>
<evidence type="ECO:0000313" key="2">
    <source>
        <dbReference type="EMBL" id="MBK1713946.1"/>
    </source>
</evidence>